<keyword evidence="6" id="KW-1185">Reference proteome</keyword>
<evidence type="ECO:0000256" key="1">
    <source>
        <dbReference type="ARBA" id="ARBA00023015"/>
    </source>
</evidence>
<dbReference type="InterPro" id="IPR037923">
    <property type="entry name" value="HTH-like"/>
</dbReference>
<evidence type="ECO:0000256" key="3">
    <source>
        <dbReference type="ARBA" id="ARBA00023163"/>
    </source>
</evidence>
<dbReference type="PANTHER" id="PTHR43280:SF2">
    <property type="entry name" value="HTH-TYPE TRANSCRIPTIONAL REGULATOR EXSA"/>
    <property type="match status" value="1"/>
</dbReference>
<dbReference type="SUPFAM" id="SSF51215">
    <property type="entry name" value="Regulatory protein AraC"/>
    <property type="match status" value="1"/>
</dbReference>
<dbReference type="InterPro" id="IPR020449">
    <property type="entry name" value="Tscrpt_reg_AraC-type_HTH"/>
</dbReference>
<evidence type="ECO:0000256" key="2">
    <source>
        <dbReference type="ARBA" id="ARBA00023125"/>
    </source>
</evidence>
<name>A0ABV5VQ00_9BACL</name>
<dbReference type="PRINTS" id="PR00032">
    <property type="entry name" value="HTHARAC"/>
</dbReference>
<evidence type="ECO:0000259" key="4">
    <source>
        <dbReference type="PROSITE" id="PS01124"/>
    </source>
</evidence>
<accession>A0ABV5VQ00</accession>
<dbReference type="RefSeq" id="WP_344916894.1">
    <property type="nucleotide sequence ID" value="NZ_BAAAYO010000021.1"/>
</dbReference>
<dbReference type="Pfam" id="PF12833">
    <property type="entry name" value="HTH_18"/>
    <property type="match status" value="1"/>
</dbReference>
<dbReference type="Gene3D" id="2.60.120.10">
    <property type="entry name" value="Jelly Rolls"/>
    <property type="match status" value="1"/>
</dbReference>
<dbReference type="PANTHER" id="PTHR43280">
    <property type="entry name" value="ARAC-FAMILY TRANSCRIPTIONAL REGULATOR"/>
    <property type="match status" value="1"/>
</dbReference>
<dbReference type="SMART" id="SM00342">
    <property type="entry name" value="HTH_ARAC"/>
    <property type="match status" value="1"/>
</dbReference>
<keyword evidence="2" id="KW-0238">DNA-binding</keyword>
<evidence type="ECO:0000313" key="5">
    <source>
        <dbReference type="EMBL" id="MFB9750233.1"/>
    </source>
</evidence>
<sequence>METHEHYFASTHMQPTALVTQITDGPILVGIDDATYRVEPGQALIIPANVKYTIHLVEHTAVTHWLNVNFMLFEHFPLLDLLEVPYTTSVAVGNEIGQLQAEIFDLLHAKHTGNPMALFNAVKVKQRLFAVLDTVLSVSRYKAGSLEKMNKFETFQPVLKYIEEHLAEKIKVSQLAGLLFVSTSYFYKQFQEAFDLSPMQYIQAQRFKKAQHLLAASDLTIGEIANLVGYESTFPFIRFFKSMYGNSPGHYRKMMLNR</sequence>
<dbReference type="InterPro" id="IPR014710">
    <property type="entry name" value="RmlC-like_jellyroll"/>
</dbReference>
<dbReference type="Pfam" id="PF02311">
    <property type="entry name" value="AraC_binding"/>
    <property type="match status" value="1"/>
</dbReference>
<dbReference type="PROSITE" id="PS01124">
    <property type="entry name" value="HTH_ARAC_FAMILY_2"/>
    <property type="match status" value="1"/>
</dbReference>
<proteinExistence type="predicted"/>
<dbReference type="InterPro" id="IPR003313">
    <property type="entry name" value="AraC-bd"/>
</dbReference>
<reference evidence="5 6" key="1">
    <citation type="submission" date="2024-09" db="EMBL/GenBank/DDBJ databases">
        <authorList>
            <person name="Sun Q."/>
            <person name="Mori K."/>
        </authorList>
    </citation>
    <scope>NUCLEOTIDE SEQUENCE [LARGE SCALE GENOMIC DNA]</scope>
    <source>
        <strain evidence="5 6">JCM 12520</strain>
    </source>
</reference>
<dbReference type="InterPro" id="IPR018060">
    <property type="entry name" value="HTH_AraC"/>
</dbReference>
<organism evidence="5 6">
    <name type="scientific">Paenibacillus hodogayensis</name>
    <dbReference type="NCBI Taxonomy" id="279208"/>
    <lineage>
        <taxon>Bacteria</taxon>
        <taxon>Bacillati</taxon>
        <taxon>Bacillota</taxon>
        <taxon>Bacilli</taxon>
        <taxon>Bacillales</taxon>
        <taxon>Paenibacillaceae</taxon>
        <taxon>Paenibacillus</taxon>
    </lineage>
</organism>
<dbReference type="Gene3D" id="1.10.10.60">
    <property type="entry name" value="Homeodomain-like"/>
    <property type="match status" value="2"/>
</dbReference>
<gene>
    <name evidence="5" type="ORF">ACFFNY_01495</name>
</gene>
<protein>
    <submittedName>
        <fullName evidence="5">AraC family transcriptional regulator</fullName>
    </submittedName>
</protein>
<feature type="domain" description="HTH araC/xylS-type" evidence="4">
    <location>
        <begin position="156"/>
        <end position="254"/>
    </location>
</feature>
<dbReference type="EMBL" id="JBHMAG010000002">
    <property type="protein sequence ID" value="MFB9750233.1"/>
    <property type="molecule type" value="Genomic_DNA"/>
</dbReference>
<dbReference type="SUPFAM" id="SSF46689">
    <property type="entry name" value="Homeodomain-like"/>
    <property type="match status" value="2"/>
</dbReference>
<keyword evidence="1" id="KW-0805">Transcription regulation</keyword>
<comment type="caution">
    <text evidence="5">The sequence shown here is derived from an EMBL/GenBank/DDBJ whole genome shotgun (WGS) entry which is preliminary data.</text>
</comment>
<keyword evidence="3" id="KW-0804">Transcription</keyword>
<evidence type="ECO:0000313" key="6">
    <source>
        <dbReference type="Proteomes" id="UP001589619"/>
    </source>
</evidence>
<dbReference type="Proteomes" id="UP001589619">
    <property type="component" value="Unassembled WGS sequence"/>
</dbReference>
<dbReference type="InterPro" id="IPR009057">
    <property type="entry name" value="Homeodomain-like_sf"/>
</dbReference>